<accession>A0A7C9MPG4</accession>
<dbReference type="Proteomes" id="UP000483286">
    <property type="component" value="Unassembled WGS sequence"/>
</dbReference>
<dbReference type="GO" id="GO:0003677">
    <property type="term" value="F:DNA binding"/>
    <property type="evidence" value="ECO:0007669"/>
    <property type="project" value="InterPro"/>
</dbReference>
<evidence type="ECO:0000313" key="3">
    <source>
        <dbReference type="Proteomes" id="UP000483286"/>
    </source>
</evidence>
<dbReference type="SUPFAM" id="SSF52980">
    <property type="entry name" value="Restriction endonuclease-like"/>
    <property type="match status" value="1"/>
</dbReference>
<evidence type="ECO:0000259" key="1">
    <source>
        <dbReference type="Pfam" id="PF04471"/>
    </source>
</evidence>
<dbReference type="InterPro" id="IPR011856">
    <property type="entry name" value="tRNA_endonuc-like_dom_sf"/>
</dbReference>
<dbReference type="AlphaFoldDB" id="A0A7C9MPG4"/>
<dbReference type="GO" id="GO:0009307">
    <property type="term" value="P:DNA restriction-modification system"/>
    <property type="evidence" value="ECO:0007669"/>
    <property type="project" value="InterPro"/>
</dbReference>
<reference evidence="2 3" key="1">
    <citation type="submission" date="2019-12" db="EMBL/GenBank/DDBJ databases">
        <title>Deinococcus sp. HMF7620 Genome sequencing and assembly.</title>
        <authorList>
            <person name="Kang H."/>
            <person name="Kim H."/>
            <person name="Joh K."/>
        </authorList>
    </citation>
    <scope>NUCLEOTIDE SEQUENCE [LARGE SCALE GENOMIC DNA]</scope>
    <source>
        <strain evidence="2 3">HMF7620</strain>
    </source>
</reference>
<dbReference type="InterPro" id="IPR007560">
    <property type="entry name" value="Restrct_endonuc_IV_Mrr"/>
</dbReference>
<dbReference type="PANTHER" id="PTHR30015">
    <property type="entry name" value="MRR RESTRICTION SYSTEM PROTEIN"/>
    <property type="match status" value="1"/>
</dbReference>
<evidence type="ECO:0000313" key="2">
    <source>
        <dbReference type="EMBL" id="MVN85544.1"/>
    </source>
</evidence>
<dbReference type="Gene3D" id="3.40.1350.10">
    <property type="match status" value="1"/>
</dbReference>
<comment type="caution">
    <text evidence="2">The sequence shown here is derived from an EMBL/GenBank/DDBJ whole genome shotgun (WGS) entry which is preliminary data.</text>
</comment>
<dbReference type="Pfam" id="PF04471">
    <property type="entry name" value="Mrr_cat"/>
    <property type="match status" value="1"/>
</dbReference>
<sequence>MMKKGAPGGSEMLLKGRVDTELLVALEQVMQTTSGYQEVADVVRRLESTGHPYRAQQVIENILAEREMRARRGQQQRFGIGRVGRLYRLSWLGQPAQTKSSPSRHNSEAAVPRAGYSKAERACLKRLRAMNWQDFEAQIEQLLPALGMQNVVRTPAQRDGGIDLRGLWSMEGLIHVRVAVQVKQHASNISRPDIQKLRGSLAIGELGWFFTTGDYSENAKLEAAAPDRQPISLISGIQVASLLLKYSTPLVGEEL</sequence>
<dbReference type="RefSeq" id="WP_157457555.1">
    <property type="nucleotide sequence ID" value="NZ_WQLB01000002.1"/>
</dbReference>
<gene>
    <name evidence="2" type="ORF">GO986_02055</name>
</gene>
<dbReference type="EMBL" id="WQLB01000002">
    <property type="protein sequence ID" value="MVN85544.1"/>
    <property type="molecule type" value="Genomic_DNA"/>
</dbReference>
<dbReference type="InterPro" id="IPR052906">
    <property type="entry name" value="Type_IV_Methyl-Rstrct_Enzyme"/>
</dbReference>
<protein>
    <submittedName>
        <fullName evidence="2">DUF2034 domain-containing protein</fullName>
    </submittedName>
</protein>
<keyword evidence="3" id="KW-1185">Reference proteome</keyword>
<name>A0A7C9MPG4_9DEIO</name>
<proteinExistence type="predicted"/>
<dbReference type="GO" id="GO:0015666">
    <property type="term" value="F:restriction endodeoxyribonuclease activity"/>
    <property type="evidence" value="ECO:0007669"/>
    <property type="project" value="TreeGrafter"/>
</dbReference>
<dbReference type="PANTHER" id="PTHR30015:SF7">
    <property type="entry name" value="TYPE IV METHYL-DIRECTED RESTRICTION ENZYME ECOKMRR"/>
    <property type="match status" value="1"/>
</dbReference>
<organism evidence="2 3">
    <name type="scientific">Deinococcus arboris</name>
    <dbReference type="NCBI Taxonomy" id="2682977"/>
    <lineage>
        <taxon>Bacteria</taxon>
        <taxon>Thermotogati</taxon>
        <taxon>Deinococcota</taxon>
        <taxon>Deinococci</taxon>
        <taxon>Deinococcales</taxon>
        <taxon>Deinococcaceae</taxon>
        <taxon>Deinococcus</taxon>
    </lineage>
</organism>
<feature type="domain" description="Restriction endonuclease type IV Mrr" evidence="1">
    <location>
        <begin position="127"/>
        <end position="243"/>
    </location>
</feature>
<dbReference type="InterPro" id="IPR011335">
    <property type="entry name" value="Restrct_endonuc-II-like"/>
</dbReference>